<evidence type="ECO:0000256" key="6">
    <source>
        <dbReference type="ARBA" id="ARBA00023242"/>
    </source>
</evidence>
<feature type="domain" description="Homeobox" evidence="10">
    <location>
        <begin position="292"/>
        <end position="362"/>
    </location>
</feature>
<evidence type="ECO:0000259" key="11">
    <source>
        <dbReference type="PROSITE" id="PS51936"/>
    </source>
</evidence>
<reference evidence="13" key="1">
    <citation type="submission" date="2021-02" db="EMBL/GenBank/DDBJ databases">
        <authorList>
            <person name="Nowell W R."/>
        </authorList>
    </citation>
    <scope>NUCLEOTIDE SEQUENCE</scope>
    <source>
        <strain evidence="13">Ploen Becks lab</strain>
    </source>
</reference>
<sequence length="423" mass="48426">MLTMSNLQDKEVLEKLLKNVMSTNSTLLFTVEQWELTRRLRNSGLTKEQVCQAFDDLDRMDKELGSLYNVPTSQAVNLTKQNEILNKNIQLLLNTQNNLIAQQQQIQSNLTPVVKTQPQNNIKNSSSNSESLNGNGSNNNSSCSNSNSNNNNNININAVNIVNTHFANNADPEVENKEIEELRNKGEVAIHNEISFFVYKHDLKQSQIARMAGVNQAYVSKFLRGEFFDLSENGKTLIYRWYLRFMKNPNIYLQAHNIPINSSNESISKLTKLDSSQTLSSSFNNVTNISYDTPKRTRFSFKPEHLLVLEKCFIENQYPDQKKREELAKLCNDARPCTDREKVTEQIITHWFQNKRKITRKGPDDQSKSPNNINSLLSANSVQDQCESNSPYEYFVDDTHKSSVISPCKSNMSDEDLLEDNDF</sequence>
<dbReference type="PANTHER" id="PTHR14618:SF0">
    <property type="entry name" value="HOMEOBOX-CONTAINING PROTEIN 1"/>
    <property type="match status" value="1"/>
</dbReference>
<comment type="caution">
    <text evidence="13">The sequence shown here is derived from an EMBL/GenBank/DDBJ whole genome shotgun (WGS) entry which is preliminary data.</text>
</comment>
<dbReference type="Gene3D" id="1.10.260.40">
    <property type="entry name" value="lambda repressor-like DNA-binding domains"/>
    <property type="match status" value="1"/>
</dbReference>
<feature type="region of interest" description="Disordered" evidence="9">
    <location>
        <begin position="116"/>
        <end position="148"/>
    </location>
</feature>
<keyword evidence="3 7" id="KW-0238">DNA-binding</keyword>
<dbReference type="SMART" id="SM00389">
    <property type="entry name" value="HOX"/>
    <property type="match status" value="1"/>
</dbReference>
<evidence type="ECO:0000313" key="14">
    <source>
        <dbReference type="Proteomes" id="UP000663879"/>
    </source>
</evidence>
<feature type="compositionally biased region" description="Low complexity" evidence="9">
    <location>
        <begin position="120"/>
        <end position="148"/>
    </location>
</feature>
<keyword evidence="4 7" id="KW-0371">Homeobox</keyword>
<evidence type="ECO:0008006" key="15">
    <source>
        <dbReference type="Google" id="ProtNLM"/>
    </source>
</evidence>
<dbReference type="PROSITE" id="PS51936">
    <property type="entry name" value="POU_4"/>
    <property type="match status" value="1"/>
</dbReference>
<gene>
    <name evidence="13" type="ORF">OXX778_LOCUS4193</name>
</gene>
<dbReference type="EMBL" id="CAJNOC010000402">
    <property type="protein sequence ID" value="CAF0756404.1"/>
    <property type="molecule type" value="Genomic_DNA"/>
</dbReference>
<dbReference type="PANTHER" id="PTHR14618">
    <property type="entry name" value="HOMEODOX-CONTAINING PROTEIN 1 HMBOX1"/>
    <property type="match status" value="1"/>
</dbReference>
<feature type="DNA-binding region" description="Homeobox" evidence="7">
    <location>
        <begin position="294"/>
        <end position="363"/>
    </location>
</feature>
<proteinExistence type="predicted"/>
<evidence type="ECO:0000256" key="7">
    <source>
        <dbReference type="PROSITE-ProRule" id="PRU00108"/>
    </source>
</evidence>
<dbReference type="PROSITE" id="PS51937">
    <property type="entry name" value="HNF_P1"/>
    <property type="match status" value="1"/>
</dbReference>
<name>A0A813PZR2_9BILA</name>
<dbReference type="Pfam" id="PF00046">
    <property type="entry name" value="Homeodomain"/>
    <property type="match status" value="1"/>
</dbReference>
<dbReference type="SUPFAM" id="SSF47413">
    <property type="entry name" value="lambda repressor-like DNA-binding domains"/>
    <property type="match status" value="1"/>
</dbReference>
<keyword evidence="5" id="KW-0804">Transcription</keyword>
<dbReference type="AlphaFoldDB" id="A0A813PZR2"/>
<dbReference type="Proteomes" id="UP000663879">
    <property type="component" value="Unassembled WGS sequence"/>
</dbReference>
<dbReference type="InterPro" id="IPR006899">
    <property type="entry name" value="HNF-1_N"/>
</dbReference>
<evidence type="ECO:0000259" key="12">
    <source>
        <dbReference type="PROSITE" id="PS51937"/>
    </source>
</evidence>
<dbReference type="GO" id="GO:0005634">
    <property type="term" value="C:nucleus"/>
    <property type="evidence" value="ECO:0007669"/>
    <property type="project" value="UniProtKB-SubCell"/>
</dbReference>
<dbReference type="InterPro" id="IPR009057">
    <property type="entry name" value="Homeodomain-like_sf"/>
</dbReference>
<dbReference type="CDD" id="cd00086">
    <property type="entry name" value="homeodomain"/>
    <property type="match status" value="1"/>
</dbReference>
<evidence type="ECO:0000256" key="5">
    <source>
        <dbReference type="ARBA" id="ARBA00023163"/>
    </source>
</evidence>
<accession>A0A813PZR2</accession>
<dbReference type="OrthoDB" id="5856131at2759"/>
<evidence type="ECO:0000256" key="8">
    <source>
        <dbReference type="RuleBase" id="RU000682"/>
    </source>
</evidence>
<dbReference type="InterPro" id="IPR040363">
    <property type="entry name" value="HMBOX1"/>
</dbReference>
<dbReference type="SUPFAM" id="SSF46689">
    <property type="entry name" value="Homeodomain-like"/>
    <property type="match status" value="1"/>
</dbReference>
<evidence type="ECO:0000256" key="9">
    <source>
        <dbReference type="SAM" id="MobiDB-lite"/>
    </source>
</evidence>
<evidence type="ECO:0000256" key="1">
    <source>
        <dbReference type="ARBA" id="ARBA00004123"/>
    </source>
</evidence>
<dbReference type="InterPro" id="IPR001387">
    <property type="entry name" value="Cro/C1-type_HTH"/>
</dbReference>
<protein>
    <recommendedName>
        <fullName evidence="15">Homeobox domain-containing protein</fullName>
    </recommendedName>
</protein>
<evidence type="ECO:0000256" key="2">
    <source>
        <dbReference type="ARBA" id="ARBA00023015"/>
    </source>
</evidence>
<dbReference type="Gene3D" id="1.10.10.60">
    <property type="entry name" value="Homeodomain-like"/>
    <property type="match status" value="1"/>
</dbReference>
<feature type="domain" description="HNF-p1" evidence="12">
    <location>
        <begin position="25"/>
        <end position="56"/>
    </location>
</feature>
<dbReference type="InterPro" id="IPR044869">
    <property type="entry name" value="HNF-1_POU"/>
</dbReference>
<evidence type="ECO:0000313" key="13">
    <source>
        <dbReference type="EMBL" id="CAF0756404.1"/>
    </source>
</evidence>
<keyword evidence="14" id="KW-1185">Reference proteome</keyword>
<feature type="domain" description="POU-specific atypical" evidence="11">
    <location>
        <begin position="162"/>
        <end position="258"/>
    </location>
</feature>
<dbReference type="Pfam" id="PF04814">
    <property type="entry name" value="HNF-1_N"/>
    <property type="match status" value="1"/>
</dbReference>
<evidence type="ECO:0000256" key="4">
    <source>
        <dbReference type="ARBA" id="ARBA00023155"/>
    </source>
</evidence>
<dbReference type="PROSITE" id="PS50071">
    <property type="entry name" value="HOMEOBOX_2"/>
    <property type="match status" value="1"/>
</dbReference>
<comment type="subcellular location">
    <subcellularLocation>
        <location evidence="1 7 8">Nucleus</location>
    </subcellularLocation>
</comment>
<keyword evidence="2" id="KW-0805">Transcription regulation</keyword>
<dbReference type="InterPro" id="IPR010982">
    <property type="entry name" value="Lambda_DNA-bd_dom_sf"/>
</dbReference>
<dbReference type="InterPro" id="IPR044866">
    <property type="entry name" value="HNF_P1"/>
</dbReference>
<evidence type="ECO:0000259" key="10">
    <source>
        <dbReference type="PROSITE" id="PS50071"/>
    </source>
</evidence>
<dbReference type="GO" id="GO:0003691">
    <property type="term" value="F:double-stranded telomeric DNA binding"/>
    <property type="evidence" value="ECO:0007669"/>
    <property type="project" value="InterPro"/>
</dbReference>
<dbReference type="CDD" id="cd00093">
    <property type="entry name" value="HTH_XRE"/>
    <property type="match status" value="1"/>
</dbReference>
<evidence type="ECO:0000256" key="3">
    <source>
        <dbReference type="ARBA" id="ARBA00023125"/>
    </source>
</evidence>
<organism evidence="13 14">
    <name type="scientific">Brachionus calyciflorus</name>
    <dbReference type="NCBI Taxonomy" id="104777"/>
    <lineage>
        <taxon>Eukaryota</taxon>
        <taxon>Metazoa</taxon>
        <taxon>Spiralia</taxon>
        <taxon>Gnathifera</taxon>
        <taxon>Rotifera</taxon>
        <taxon>Eurotatoria</taxon>
        <taxon>Monogononta</taxon>
        <taxon>Pseudotrocha</taxon>
        <taxon>Ploima</taxon>
        <taxon>Brachionidae</taxon>
        <taxon>Brachionus</taxon>
    </lineage>
</organism>
<dbReference type="InterPro" id="IPR001356">
    <property type="entry name" value="HD"/>
</dbReference>
<dbReference type="GO" id="GO:0045893">
    <property type="term" value="P:positive regulation of DNA-templated transcription"/>
    <property type="evidence" value="ECO:0007669"/>
    <property type="project" value="InterPro"/>
</dbReference>
<keyword evidence="6 7" id="KW-0539">Nucleus</keyword>